<dbReference type="VEuPathDB" id="VectorBase:LLOJ007722"/>
<feature type="compositionally biased region" description="Basic and acidic residues" evidence="7">
    <location>
        <begin position="78"/>
        <end position="90"/>
    </location>
</feature>
<dbReference type="PANTHER" id="PTHR12858">
    <property type="entry name" value="RIBOSOME BIOGENESIS PROTEIN"/>
    <property type="match status" value="1"/>
</dbReference>
<evidence type="ECO:0000313" key="9">
    <source>
        <dbReference type="EnsemblMetazoa" id="LLOJ007722-PA"/>
    </source>
</evidence>
<dbReference type="InterPro" id="IPR039761">
    <property type="entry name" value="Bms1/Tsr1"/>
</dbReference>
<dbReference type="EnsemblMetazoa" id="LLOJ007722-RA">
    <property type="protein sequence ID" value="LLOJ007722-PA"/>
    <property type="gene ID" value="LLOJ007722"/>
</dbReference>
<dbReference type="GO" id="GO:0000462">
    <property type="term" value="P:maturation of SSU-rRNA from tricistronic rRNA transcript (SSU-rRNA, 5.8S rRNA, LSU-rRNA)"/>
    <property type="evidence" value="ECO:0007669"/>
    <property type="project" value="TreeGrafter"/>
</dbReference>
<dbReference type="AlphaFoldDB" id="A0A1B0CS73"/>
<dbReference type="SMART" id="SM01362">
    <property type="entry name" value="DUF663"/>
    <property type="match status" value="2"/>
</dbReference>
<dbReference type="Pfam" id="PF08142">
    <property type="entry name" value="AARP2CN"/>
    <property type="match status" value="1"/>
</dbReference>
<dbReference type="VEuPathDB" id="VectorBase:LLONM1_008928"/>
<accession>A0A1B0CS73</accession>
<dbReference type="Proteomes" id="UP000092461">
    <property type="component" value="Unassembled WGS sequence"/>
</dbReference>
<evidence type="ECO:0000256" key="3">
    <source>
        <dbReference type="ARBA" id="ARBA00023242"/>
    </source>
</evidence>
<dbReference type="GO" id="GO:0005730">
    <property type="term" value="C:nucleolus"/>
    <property type="evidence" value="ECO:0007669"/>
    <property type="project" value="UniProtKB-SubCell"/>
</dbReference>
<comment type="function">
    <text evidence="4">Required during maturation of the 40S ribosomal subunit in the nucleolus.</text>
</comment>
<evidence type="ECO:0000256" key="2">
    <source>
        <dbReference type="ARBA" id="ARBA00022517"/>
    </source>
</evidence>
<feature type="compositionally biased region" description="Acidic residues" evidence="7">
    <location>
        <begin position="377"/>
        <end position="390"/>
    </location>
</feature>
<dbReference type="GO" id="GO:0034511">
    <property type="term" value="F:U3 snoRNA binding"/>
    <property type="evidence" value="ECO:0007669"/>
    <property type="project" value="TreeGrafter"/>
</dbReference>
<evidence type="ECO:0000256" key="5">
    <source>
        <dbReference type="ARBA" id="ARBA00038288"/>
    </source>
</evidence>
<evidence type="ECO:0000256" key="4">
    <source>
        <dbReference type="ARBA" id="ARBA00037087"/>
    </source>
</evidence>
<keyword evidence="10" id="KW-1185">Reference proteome</keyword>
<dbReference type="PROSITE" id="PS51714">
    <property type="entry name" value="G_BMS1"/>
    <property type="match status" value="1"/>
</dbReference>
<feature type="region of interest" description="Disordered" evidence="7">
    <location>
        <begin position="36"/>
        <end position="105"/>
    </location>
</feature>
<dbReference type="InterPro" id="IPR007034">
    <property type="entry name" value="BMS1_TSR1_C"/>
</dbReference>
<comment type="similarity">
    <text evidence="5">Belongs to the TRAFAC class translation factor GTPase superfamily. Bms1-like GTPase family. TSR1 subfamily.</text>
</comment>
<keyword evidence="2" id="KW-0690">Ribosome biogenesis</keyword>
<feature type="region of interest" description="Disordered" evidence="7">
    <location>
        <begin position="367"/>
        <end position="394"/>
    </location>
</feature>
<evidence type="ECO:0000256" key="7">
    <source>
        <dbReference type="SAM" id="MobiDB-lite"/>
    </source>
</evidence>
<dbReference type="EMBL" id="AJWK01025712">
    <property type="status" value="NOT_ANNOTATED_CDS"/>
    <property type="molecule type" value="Genomic_DNA"/>
</dbReference>
<proteinExistence type="inferred from homology"/>
<reference evidence="9" key="1">
    <citation type="submission" date="2020-05" db="UniProtKB">
        <authorList>
            <consortium name="EnsemblMetazoa"/>
        </authorList>
    </citation>
    <scope>IDENTIFICATION</scope>
    <source>
        <strain evidence="9">Jacobina</strain>
    </source>
</reference>
<feature type="compositionally biased region" description="Basic residues" evidence="7">
    <location>
        <begin position="38"/>
        <end position="60"/>
    </location>
</feature>
<dbReference type="InterPro" id="IPR030387">
    <property type="entry name" value="G_Bms1/Tsr1_dom"/>
</dbReference>
<dbReference type="SMART" id="SM00785">
    <property type="entry name" value="AARP2CN"/>
    <property type="match status" value="1"/>
</dbReference>
<sequence length="1049" mass="120874">GKQHNLKIIKTNLTCETSKNSLSEFFWDLRLRMSNTQQRHRHGSLKQTNKPHKTGRHRSKSAVENANKGKTSVKALSRKMDKVMSRDSRRQQANQLRKNKRAETMNKKRQLGTAEYAPFLVCLLPLEASIDPRSTLDMLEKCDPEAIVYKNSTGITYLSVPRFKQRFSFIVPPVGRGNEFTALDYLKVADTTLFIVSANNPEGEIMDKWGARIFQMALAQGLPTPIVALQDLESIAPKKRIPMKSGIQKVIEKMLPDQKLLSLDTNSDALNLLRKIGAQKKTKLRNRMYRPHLYADRVEYEEEVLKVTGYLRGTPLDVNRLVYIPGLGDFQMAQIDVITDPYPIDKRNLDQEIVRKVFAVADERQTPLDRENAVDDVMQEEEEEAVEEETEKPKKLVKRVPVGMNSYTAAWIPDVEEVEEDEESEDESDDDDEDFMSCASEVDSNAEMDDDGSQNDDQEYEEITEEEGISNEAKYDEGMDLEEEKRSLDKLKAAQLDKRWPDEIDTPQDIPVRLRYQKYRGLESFRTSPWDTEKGLPSDYSRIFHFENFRNRARFELKEAAAVVGVPAGLFLTIHIKGVNRDIWDAFKSGQESENFIIYGLLPHEHKMSIVNCILRRTPDSEMPIESKERLIIQCGYRRFLANPIYSEHTHGNKYKFEKFFRPDEVVVASFYAPIQYPPAAVMCFRQNPDSSVSLVAAGSLLSCDPNRIILKRIRLSGYPLKILKDLAVVRFMFFNAEDVNYYKPIQLRTRCGRLGHIKESLGTHGHMKCRFDGQLKSQDTVYLQLYKRVFPKWTYQECLKTAIPRQGGVNRDIWDAFKSGQESENFIIYGLLPHEHKMSIVNCILRRTPDSEMPIESKERLIIQCGYRRFLANPIYSEHTHGNKYKFEKFFRPDEVVVASFYAPIQYPPAAVMCFRQNPDSSVSLVAAGSLLSCDPNRIILKRIRLSGYPLKILKDLAVVRFMFFNAEDVNYYKPIQLRTRCGRLGHIKESLGTHGHMKCRFDGQLKSQDTVYLQLYKRVFPKWTYQECLKTAIPRQGVSGSGSMDID</sequence>
<evidence type="ECO:0000256" key="1">
    <source>
        <dbReference type="ARBA" id="ARBA00004604"/>
    </source>
</evidence>
<feature type="compositionally biased region" description="Acidic residues" evidence="7">
    <location>
        <begin position="444"/>
        <end position="469"/>
    </location>
</feature>
<dbReference type="Pfam" id="PF22298">
    <property type="entry name" value="Tsr1_G-like"/>
    <property type="match status" value="1"/>
</dbReference>
<dbReference type="GO" id="GO:0030688">
    <property type="term" value="C:preribosome, small subunit precursor"/>
    <property type="evidence" value="ECO:0007669"/>
    <property type="project" value="TreeGrafter"/>
</dbReference>
<dbReference type="EMBL" id="AJWK01025711">
    <property type="status" value="NOT_ANNOTATED_CDS"/>
    <property type="molecule type" value="Genomic_DNA"/>
</dbReference>
<organism evidence="9 10">
    <name type="scientific">Lutzomyia longipalpis</name>
    <name type="common">Sand fly</name>
    <dbReference type="NCBI Taxonomy" id="7200"/>
    <lineage>
        <taxon>Eukaryota</taxon>
        <taxon>Metazoa</taxon>
        <taxon>Ecdysozoa</taxon>
        <taxon>Arthropoda</taxon>
        <taxon>Hexapoda</taxon>
        <taxon>Insecta</taxon>
        <taxon>Pterygota</taxon>
        <taxon>Neoptera</taxon>
        <taxon>Endopterygota</taxon>
        <taxon>Diptera</taxon>
        <taxon>Nematocera</taxon>
        <taxon>Psychodoidea</taxon>
        <taxon>Psychodidae</taxon>
        <taxon>Lutzomyia</taxon>
        <taxon>Lutzomyia</taxon>
    </lineage>
</organism>
<dbReference type="InterPro" id="IPR012948">
    <property type="entry name" value="AARP2CN"/>
</dbReference>
<dbReference type="PANTHER" id="PTHR12858:SF1">
    <property type="entry name" value="PRE-RRNA-PROCESSING PROTEIN TSR1 HOMOLOG"/>
    <property type="match status" value="1"/>
</dbReference>
<dbReference type="GO" id="GO:0000479">
    <property type="term" value="P:endonucleolytic cleavage of tricistronic rRNA transcript (SSU-rRNA, 5.8S rRNA, LSU-rRNA)"/>
    <property type="evidence" value="ECO:0007669"/>
    <property type="project" value="TreeGrafter"/>
</dbReference>
<dbReference type="GO" id="GO:0003924">
    <property type="term" value="F:GTPase activity"/>
    <property type="evidence" value="ECO:0007669"/>
    <property type="project" value="TreeGrafter"/>
</dbReference>
<feature type="region of interest" description="Disordered" evidence="7">
    <location>
        <begin position="410"/>
        <end position="482"/>
    </location>
</feature>
<dbReference type="Pfam" id="PF04950">
    <property type="entry name" value="RIBIOP_C"/>
    <property type="match status" value="2"/>
</dbReference>
<protein>
    <recommendedName>
        <fullName evidence="6">Pre-rRNA-processing protein TSR1 homolog</fullName>
    </recommendedName>
</protein>
<keyword evidence="3" id="KW-0539">Nucleus</keyword>
<feature type="compositionally biased region" description="Basic and acidic residues" evidence="7">
    <location>
        <begin position="473"/>
        <end position="482"/>
    </location>
</feature>
<evidence type="ECO:0000256" key="6">
    <source>
        <dbReference type="ARBA" id="ARBA00040070"/>
    </source>
</evidence>
<evidence type="ECO:0000313" key="10">
    <source>
        <dbReference type="Proteomes" id="UP000092461"/>
    </source>
</evidence>
<evidence type="ECO:0000259" key="8">
    <source>
        <dbReference type="PROSITE" id="PS51714"/>
    </source>
</evidence>
<feature type="domain" description="Bms1-type G" evidence="8">
    <location>
        <begin position="117"/>
        <end position="282"/>
    </location>
</feature>
<feature type="compositionally biased region" description="Acidic residues" evidence="7">
    <location>
        <begin position="414"/>
        <end position="435"/>
    </location>
</feature>
<comment type="subcellular location">
    <subcellularLocation>
        <location evidence="1">Nucleus</location>
        <location evidence="1">Nucleolus</location>
    </subcellularLocation>
</comment>
<dbReference type="GO" id="GO:0005525">
    <property type="term" value="F:GTP binding"/>
    <property type="evidence" value="ECO:0007669"/>
    <property type="project" value="TreeGrafter"/>
</dbReference>
<name>A0A1B0CS73_LUTLO</name>